<evidence type="ECO:0000256" key="1">
    <source>
        <dbReference type="SAM" id="MobiDB-lite"/>
    </source>
</evidence>
<evidence type="ECO:0000313" key="3">
    <source>
        <dbReference type="Proteomes" id="UP001141434"/>
    </source>
</evidence>
<feature type="region of interest" description="Disordered" evidence="1">
    <location>
        <begin position="114"/>
        <end position="173"/>
    </location>
</feature>
<dbReference type="AlphaFoldDB" id="A0A9W9K6W3"/>
<protein>
    <submittedName>
        <fullName evidence="2">Uncharacterized protein</fullName>
    </submittedName>
</protein>
<keyword evidence="3" id="KW-1185">Reference proteome</keyword>
<dbReference type="GeneID" id="81394474"/>
<name>A0A9W9K6W3_9EURO</name>
<sequence length="296" mass="30747">MVLLTMSIACNPHVLHAHQKKDTVANVRGGKSSSIFEDLSTSGTDNASGIAVVDHLPAFAKAFFARDETVTFTDIETVCPTEEPTPVVTTETPTEVSVSVTETILETCTTETTPVPATETVPIPVTEPPVPVTETSVSVPQSPVAVTETPVPITETPPVPVTKKPTQPVAETSPVETLPIPVPVPVTGTAPAPKLTTSVGTSVRVPTTLTTAIVSKPPFTSGSYNSTTETPVSVSTTHTRNSTETRVATHSSKSTGELIHPSSTPAPGTPNEAGIKGISFQVSAVGAFAWLLIELL</sequence>
<organism evidence="2 3">
    <name type="scientific">Penicillium alfredii</name>
    <dbReference type="NCBI Taxonomy" id="1506179"/>
    <lineage>
        <taxon>Eukaryota</taxon>
        <taxon>Fungi</taxon>
        <taxon>Dikarya</taxon>
        <taxon>Ascomycota</taxon>
        <taxon>Pezizomycotina</taxon>
        <taxon>Eurotiomycetes</taxon>
        <taxon>Eurotiomycetidae</taxon>
        <taxon>Eurotiales</taxon>
        <taxon>Aspergillaceae</taxon>
        <taxon>Penicillium</taxon>
    </lineage>
</organism>
<proteinExistence type="predicted"/>
<dbReference type="EMBL" id="JAPMSZ010000007">
    <property type="protein sequence ID" value="KAJ5095368.1"/>
    <property type="molecule type" value="Genomic_DNA"/>
</dbReference>
<evidence type="ECO:0000313" key="2">
    <source>
        <dbReference type="EMBL" id="KAJ5095368.1"/>
    </source>
</evidence>
<feature type="compositionally biased region" description="Polar residues" evidence="1">
    <location>
        <begin position="240"/>
        <end position="266"/>
    </location>
</feature>
<reference evidence="2" key="1">
    <citation type="submission" date="2022-11" db="EMBL/GenBank/DDBJ databases">
        <authorList>
            <person name="Petersen C."/>
        </authorList>
    </citation>
    <scope>NUCLEOTIDE SEQUENCE</scope>
    <source>
        <strain evidence="2">IBT 34128</strain>
    </source>
</reference>
<feature type="compositionally biased region" description="Low complexity" evidence="1">
    <location>
        <begin position="226"/>
        <end position="239"/>
    </location>
</feature>
<reference evidence="2" key="2">
    <citation type="journal article" date="2023" name="IMA Fungus">
        <title>Comparative genomic study of the Penicillium genus elucidates a diverse pangenome and 15 lateral gene transfer events.</title>
        <authorList>
            <person name="Petersen C."/>
            <person name="Sorensen T."/>
            <person name="Nielsen M.R."/>
            <person name="Sondergaard T.E."/>
            <person name="Sorensen J.L."/>
            <person name="Fitzpatrick D.A."/>
            <person name="Frisvad J.C."/>
            <person name="Nielsen K.L."/>
        </authorList>
    </citation>
    <scope>NUCLEOTIDE SEQUENCE</scope>
    <source>
        <strain evidence="2">IBT 34128</strain>
    </source>
</reference>
<feature type="compositionally biased region" description="Low complexity" evidence="1">
    <location>
        <begin position="161"/>
        <end position="173"/>
    </location>
</feature>
<comment type="caution">
    <text evidence="2">The sequence shown here is derived from an EMBL/GenBank/DDBJ whole genome shotgun (WGS) entry which is preliminary data.</text>
</comment>
<feature type="compositionally biased region" description="Low complexity" evidence="1">
    <location>
        <begin position="114"/>
        <end position="124"/>
    </location>
</feature>
<gene>
    <name evidence="2" type="ORF">NUU61_004724</name>
</gene>
<dbReference type="RefSeq" id="XP_056510919.1">
    <property type="nucleotide sequence ID" value="XM_056655306.1"/>
</dbReference>
<accession>A0A9W9K6W3</accession>
<feature type="region of interest" description="Disordered" evidence="1">
    <location>
        <begin position="222"/>
        <end position="271"/>
    </location>
</feature>
<dbReference type="Proteomes" id="UP001141434">
    <property type="component" value="Unassembled WGS sequence"/>
</dbReference>
<feature type="compositionally biased region" description="Low complexity" evidence="1">
    <location>
        <begin position="132"/>
        <end position="154"/>
    </location>
</feature>